<dbReference type="Proteomes" id="UP000011988">
    <property type="component" value="Unassembled WGS sequence"/>
</dbReference>
<protein>
    <submittedName>
        <fullName evidence="1">PF07600 family protein</fullName>
    </submittedName>
</protein>
<evidence type="ECO:0000313" key="2">
    <source>
        <dbReference type="Proteomes" id="UP000011988"/>
    </source>
</evidence>
<proteinExistence type="predicted"/>
<sequence>MVNKKLKNETLSSQGTRKITCSFLVPKNFYKRLGLKNQKQIGKNLEFLLKKYRTKILKSQRIHNKTFTSLYQKKGNDLIKLNVRVNGFNWEELTLLSRSHGVSNCYLYTLLLNWEYFIDSQNPFLNELNKFKNPKIALVWYLDLNFGLSQRLVHILKRFPEKIE</sequence>
<name>M6CVZ5_9LEPT</name>
<dbReference type="InterPro" id="IPR011458">
    <property type="entry name" value="DUF1564"/>
</dbReference>
<dbReference type="RefSeq" id="WP_020773629.1">
    <property type="nucleotide sequence ID" value="NZ_ANIK01000047.1"/>
</dbReference>
<accession>M6CVZ5</accession>
<dbReference type="AlphaFoldDB" id="M6CVZ5"/>
<evidence type="ECO:0000313" key="1">
    <source>
        <dbReference type="EMBL" id="EMJ94671.1"/>
    </source>
</evidence>
<dbReference type="OrthoDB" id="331762at2"/>
<dbReference type="Pfam" id="PF07600">
    <property type="entry name" value="DUF1564"/>
    <property type="match status" value="1"/>
</dbReference>
<dbReference type="EMBL" id="ANIK01000047">
    <property type="protein sequence ID" value="EMJ94671.1"/>
    <property type="molecule type" value="Genomic_DNA"/>
</dbReference>
<reference evidence="1 2" key="1">
    <citation type="submission" date="2013-01" db="EMBL/GenBank/DDBJ databases">
        <authorList>
            <person name="Harkins D.M."/>
            <person name="Durkin A.S."/>
            <person name="Brinkac L.M."/>
            <person name="Haft D.H."/>
            <person name="Selengut J.D."/>
            <person name="Sanka R."/>
            <person name="DePew J."/>
            <person name="Purushe J."/>
            <person name="Galloway R.L."/>
            <person name="Vinetz J.M."/>
            <person name="Sutton G.G."/>
            <person name="Nierman W.C."/>
            <person name="Fouts D.E."/>
        </authorList>
    </citation>
    <scope>NUCLEOTIDE SEQUENCE [LARGE SCALE GENOMIC DNA]</scope>
    <source>
        <strain evidence="1 2">79601</strain>
    </source>
</reference>
<dbReference type="PATRIC" id="fig|1218565.3.peg.2360"/>
<comment type="caution">
    <text evidence="1">The sequence shown here is derived from an EMBL/GenBank/DDBJ whole genome shotgun (WGS) entry which is preliminary data.</text>
</comment>
<organism evidence="1 2">
    <name type="scientific">Leptospira alstonii serovar Sichuan str. 79601</name>
    <dbReference type="NCBI Taxonomy" id="1218565"/>
    <lineage>
        <taxon>Bacteria</taxon>
        <taxon>Pseudomonadati</taxon>
        <taxon>Spirochaetota</taxon>
        <taxon>Spirochaetia</taxon>
        <taxon>Leptospirales</taxon>
        <taxon>Leptospiraceae</taxon>
        <taxon>Leptospira</taxon>
    </lineage>
</organism>
<gene>
    <name evidence="1" type="ORF">LEP1GSC194_0746</name>
</gene>